<keyword evidence="3" id="KW-1185">Reference proteome</keyword>
<dbReference type="Proteomes" id="UP000175968">
    <property type="component" value="Chromosome"/>
</dbReference>
<dbReference type="Gene3D" id="2.115.10.20">
    <property type="entry name" value="Glycosyl hydrolase domain, family 43"/>
    <property type="match status" value="2"/>
</dbReference>
<dbReference type="PANTHER" id="PTHR43301:SF3">
    <property type="entry name" value="ARABINAN ENDO-1,5-ALPHA-L-ARABINOSIDASE A-RELATED"/>
    <property type="match status" value="1"/>
</dbReference>
<sequence length="352" mass="40400">MKKFNFLLTFSILILAGSIALAQKAKFPKEKDMGAYLMVYFKDDTHALYMALSKDGYSFTDVNNAKPVIAGDTISEQKGIRDPYIYRAPNGLFYMALTDLHIYAQKAGYRDTEWERDGKQYGWGNNRGIVLMKSPDLIHWSHTVLRVDKAFPELADIGCAWAPELIYDDKAQKTMIYFTMHFGNQKNKVYYSYMNKNFTQLETLPKPILEYPDGKEYIDADITKVGNKYHMLIASHNGGSHIEQAISDSVNSGYQLNPQRVDGEKVGCEAPNVYKIIGKDKWMLIYDIYRINPHNFGFSETSDFVNFNYLGHFNEGVMKSTNFTIPKHPSVIQITKKEAQKLADKWNCDIKF</sequence>
<feature type="chain" id="PRO_5042278087" description="Beta-xylosidase" evidence="1">
    <location>
        <begin position="23"/>
        <end position="352"/>
    </location>
</feature>
<dbReference type="InterPro" id="IPR050727">
    <property type="entry name" value="GH43_arabinanases"/>
</dbReference>
<evidence type="ECO:0000313" key="3">
    <source>
        <dbReference type="Proteomes" id="UP000175968"/>
    </source>
</evidence>
<dbReference type="KEGG" id="fgl:EM308_05270"/>
<feature type="signal peptide" evidence="1">
    <location>
        <begin position="1"/>
        <end position="22"/>
    </location>
</feature>
<accession>A0AAC9I5F1</accession>
<evidence type="ECO:0000313" key="2">
    <source>
        <dbReference type="EMBL" id="AOW08963.1"/>
    </source>
</evidence>
<dbReference type="PANTHER" id="PTHR43301">
    <property type="entry name" value="ARABINAN ENDO-1,5-ALPHA-L-ARABINOSIDASE"/>
    <property type="match status" value="1"/>
</dbReference>
<dbReference type="RefSeq" id="WP_051877899.1">
    <property type="nucleotide sequence ID" value="NZ_CP017479.1"/>
</dbReference>
<dbReference type="EMBL" id="CP017479">
    <property type="protein sequence ID" value="AOW08963.1"/>
    <property type="molecule type" value="Genomic_DNA"/>
</dbReference>
<dbReference type="CDD" id="cd08983">
    <property type="entry name" value="GH43_Bt3655-like"/>
    <property type="match status" value="1"/>
</dbReference>
<name>A0AAC9I5F1_9FLAO</name>
<keyword evidence="1" id="KW-0732">Signal</keyword>
<protein>
    <recommendedName>
        <fullName evidence="4">Beta-xylosidase</fullName>
    </recommendedName>
</protein>
<dbReference type="SUPFAM" id="SSF75005">
    <property type="entry name" value="Arabinanase/levansucrase/invertase"/>
    <property type="match status" value="2"/>
</dbReference>
<reference evidence="2 3" key="1">
    <citation type="submission" date="2016-10" db="EMBL/GenBank/DDBJ databases">
        <title>Flavobacterium gilvum sp. nov., isolated from stream water.</title>
        <authorList>
            <person name="Shin S.-K."/>
            <person name="Cho Y.-J."/>
            <person name="Yi H."/>
        </authorList>
    </citation>
    <scope>NUCLEOTIDE SEQUENCE [LARGE SCALE GENOMIC DNA]</scope>
    <source>
        <strain evidence="2 3">EM1308</strain>
    </source>
</reference>
<dbReference type="InterPro" id="IPR023296">
    <property type="entry name" value="Glyco_hydro_beta-prop_sf"/>
</dbReference>
<evidence type="ECO:0000256" key="1">
    <source>
        <dbReference type="SAM" id="SignalP"/>
    </source>
</evidence>
<organism evidence="2 3">
    <name type="scientific">Flavobacterium gilvum</name>
    <dbReference type="NCBI Taxonomy" id="1492737"/>
    <lineage>
        <taxon>Bacteria</taxon>
        <taxon>Pseudomonadati</taxon>
        <taxon>Bacteroidota</taxon>
        <taxon>Flavobacteriia</taxon>
        <taxon>Flavobacteriales</taxon>
        <taxon>Flavobacteriaceae</taxon>
        <taxon>Flavobacterium</taxon>
    </lineage>
</organism>
<dbReference type="AlphaFoldDB" id="A0AAC9I5F1"/>
<proteinExistence type="predicted"/>
<gene>
    <name evidence="2" type="ORF">EM308_05270</name>
</gene>
<evidence type="ECO:0008006" key="4">
    <source>
        <dbReference type="Google" id="ProtNLM"/>
    </source>
</evidence>